<dbReference type="VEuPathDB" id="FungiDB:RhiirFUN_008158"/>
<gene>
    <name evidence="2" type="ORF">GLOINDRAFT_8964</name>
</gene>
<evidence type="ECO:0000313" key="2">
    <source>
        <dbReference type="EMBL" id="ERZ99980.1"/>
    </source>
</evidence>
<dbReference type="HOGENOM" id="CLU_877577_0_0_1"/>
<dbReference type="Gene3D" id="3.60.10.10">
    <property type="entry name" value="Endonuclease/exonuclease/phosphatase"/>
    <property type="match status" value="1"/>
</dbReference>
<accession>U9T9H3</accession>
<name>U9T9H3_RHIID</name>
<dbReference type="EMBL" id="KI297548">
    <property type="protein sequence ID" value="ERZ99980.1"/>
    <property type="molecule type" value="Genomic_DNA"/>
</dbReference>
<sequence length="317" mass="37471">MINKKWEKHIGKIRRLGAYYIEAWLFFKNCTLIIGVIYLPPSDTKKQNELTNYIKKEFTNHSKKNRYYVLIGDLNSYMDKTLDYSGLSKLRKRPSNIITWLDNAFFTDTYRKLNPKKRCFTWKNKNTSTRIDYIWADPKLEANIKKSHIYQSVDITDSDHNITLAEISFTSIIVTNNKGGRRAEKGSTRIVYDYENTTNEQWNAYENYLKILLEKHKAFGYIETHGHNENTLNKLWDIICNCVQQAALKHIPHKKIGGVKTNFNRNYKEIEDSSKERKDLLYIRSIMRKLYKNELKGMELLNASKRIKSFNNAIELI</sequence>
<reference evidence="2" key="1">
    <citation type="submission" date="2013-07" db="EMBL/GenBank/DDBJ databases">
        <title>The genome of an arbuscular mycorrhizal fungus provides insights into the evolution of the oldest plant symbiosis.</title>
        <authorList>
            <consortium name="DOE Joint Genome Institute"/>
            <person name="Tisserant E."/>
            <person name="Malbreil M."/>
            <person name="Kuo A."/>
            <person name="Kohler A."/>
            <person name="Symeonidi A."/>
            <person name="Balestrini R."/>
            <person name="Charron P."/>
            <person name="Duensing N."/>
            <person name="Frei-dit-Frey N."/>
            <person name="Gianinazzi-Pearson V."/>
            <person name="Gilbert B."/>
            <person name="Handa Y."/>
            <person name="Hijri M."/>
            <person name="Kaul R."/>
            <person name="Kawaguchi M."/>
            <person name="Krajinski F."/>
            <person name="Lammers P."/>
            <person name="Lapierre D."/>
            <person name="Masclaux F.G."/>
            <person name="Murat C."/>
            <person name="Morin E."/>
            <person name="Ndikumana S."/>
            <person name="Pagni M."/>
            <person name="Petitpierre D."/>
            <person name="Requena N."/>
            <person name="Rosikiewicz P."/>
            <person name="Riley R."/>
            <person name="Saito K."/>
            <person name="San Clemente H."/>
            <person name="Shapiro H."/>
            <person name="van Tuinen D."/>
            <person name="Becard G."/>
            <person name="Bonfante P."/>
            <person name="Paszkowski U."/>
            <person name="Shachar-Hill Y."/>
            <person name="Young J.P."/>
            <person name="Sanders I.R."/>
            <person name="Henrissat B."/>
            <person name="Rensing S.A."/>
            <person name="Grigoriev I.V."/>
            <person name="Corradi N."/>
            <person name="Roux C."/>
            <person name="Martin F."/>
        </authorList>
    </citation>
    <scope>NUCLEOTIDE SEQUENCE</scope>
    <source>
        <strain evidence="2">DAOM 197198</strain>
    </source>
</reference>
<protein>
    <recommendedName>
        <fullName evidence="3">DNase I-like protein</fullName>
    </recommendedName>
</protein>
<keyword evidence="1" id="KW-1133">Transmembrane helix</keyword>
<dbReference type="AlphaFoldDB" id="U9T9H3"/>
<keyword evidence="1" id="KW-0472">Membrane</keyword>
<feature type="transmembrane region" description="Helical" evidence="1">
    <location>
        <begin position="21"/>
        <end position="39"/>
    </location>
</feature>
<proteinExistence type="predicted"/>
<evidence type="ECO:0000256" key="1">
    <source>
        <dbReference type="SAM" id="Phobius"/>
    </source>
</evidence>
<dbReference type="SUPFAM" id="SSF56219">
    <property type="entry name" value="DNase I-like"/>
    <property type="match status" value="1"/>
</dbReference>
<keyword evidence="1" id="KW-0812">Transmembrane</keyword>
<dbReference type="InterPro" id="IPR036691">
    <property type="entry name" value="Endo/exonu/phosph_ase_sf"/>
</dbReference>
<evidence type="ECO:0008006" key="3">
    <source>
        <dbReference type="Google" id="ProtNLM"/>
    </source>
</evidence>
<organism evidence="2">
    <name type="scientific">Rhizophagus irregularis (strain DAOM 181602 / DAOM 197198 / MUCL 43194)</name>
    <name type="common">Arbuscular mycorrhizal fungus</name>
    <name type="synonym">Glomus intraradices</name>
    <dbReference type="NCBI Taxonomy" id="747089"/>
    <lineage>
        <taxon>Eukaryota</taxon>
        <taxon>Fungi</taxon>
        <taxon>Fungi incertae sedis</taxon>
        <taxon>Mucoromycota</taxon>
        <taxon>Glomeromycotina</taxon>
        <taxon>Glomeromycetes</taxon>
        <taxon>Glomerales</taxon>
        <taxon>Glomeraceae</taxon>
        <taxon>Rhizophagus</taxon>
    </lineage>
</organism>